<proteinExistence type="predicted"/>
<dbReference type="InterPro" id="IPR001763">
    <property type="entry name" value="Rhodanese-like_dom"/>
</dbReference>
<evidence type="ECO:0000313" key="3">
    <source>
        <dbReference type="EMBL" id="KAG7373004.1"/>
    </source>
</evidence>
<reference evidence="3" key="1">
    <citation type="journal article" date="2021" name="Sci. Rep.">
        <title>Diploid genomic architecture of Nitzschia inconspicua, an elite biomass production diatom.</title>
        <authorList>
            <person name="Oliver A."/>
            <person name="Podell S."/>
            <person name="Pinowska A."/>
            <person name="Traller J.C."/>
            <person name="Smith S.R."/>
            <person name="McClure R."/>
            <person name="Beliaev A."/>
            <person name="Bohutskyi P."/>
            <person name="Hill E.A."/>
            <person name="Rabines A."/>
            <person name="Zheng H."/>
            <person name="Allen L.Z."/>
            <person name="Kuo A."/>
            <person name="Grigoriev I.V."/>
            <person name="Allen A.E."/>
            <person name="Hazlebeck D."/>
            <person name="Allen E.E."/>
        </authorList>
    </citation>
    <scope>NUCLEOTIDE SEQUENCE</scope>
    <source>
        <strain evidence="3">Hildebrandi</strain>
    </source>
</reference>
<dbReference type="CDD" id="cd00590">
    <property type="entry name" value="RRM_SF"/>
    <property type="match status" value="1"/>
</dbReference>
<dbReference type="Pfam" id="PF17773">
    <property type="entry name" value="UPF0176_N"/>
    <property type="match status" value="1"/>
</dbReference>
<dbReference type="InterPro" id="IPR000504">
    <property type="entry name" value="RRM_dom"/>
</dbReference>
<feature type="compositionally biased region" description="Polar residues" evidence="1">
    <location>
        <begin position="40"/>
        <end position="51"/>
    </location>
</feature>
<evidence type="ECO:0000259" key="2">
    <source>
        <dbReference type="PROSITE" id="PS50206"/>
    </source>
</evidence>
<dbReference type="SMART" id="SM00450">
    <property type="entry name" value="RHOD"/>
    <property type="match status" value="1"/>
</dbReference>
<feature type="compositionally biased region" description="Basic residues" evidence="1">
    <location>
        <begin position="26"/>
        <end position="39"/>
    </location>
</feature>
<dbReference type="InterPro" id="IPR020936">
    <property type="entry name" value="TrhO"/>
</dbReference>
<name>A0A9K3Q9C1_9STRA</name>
<protein>
    <submittedName>
        <fullName evidence="3">Rhodanase domain containing protein</fullName>
    </submittedName>
</protein>
<reference evidence="3" key="2">
    <citation type="submission" date="2021-04" db="EMBL/GenBank/DDBJ databases">
        <authorList>
            <person name="Podell S."/>
        </authorList>
    </citation>
    <scope>NUCLEOTIDE SEQUENCE</scope>
    <source>
        <strain evidence="3">Hildebrandi</strain>
    </source>
</reference>
<dbReference type="Proteomes" id="UP000693970">
    <property type="component" value="Unassembled WGS sequence"/>
</dbReference>
<dbReference type="PROSITE" id="PS50206">
    <property type="entry name" value="RHODANESE_3"/>
    <property type="match status" value="1"/>
</dbReference>
<gene>
    <name evidence="3" type="ORF">IV203_033728</name>
</gene>
<keyword evidence="4" id="KW-1185">Reference proteome</keyword>
<dbReference type="EMBL" id="JAGRRH010000002">
    <property type="protein sequence ID" value="KAG7373004.1"/>
    <property type="molecule type" value="Genomic_DNA"/>
</dbReference>
<feature type="region of interest" description="Disordered" evidence="1">
    <location>
        <begin position="345"/>
        <end position="369"/>
    </location>
</feature>
<feature type="compositionally biased region" description="Basic and acidic residues" evidence="1">
    <location>
        <begin position="13"/>
        <end position="25"/>
    </location>
</feature>
<accession>A0A9K3Q9C1</accession>
<evidence type="ECO:0000256" key="1">
    <source>
        <dbReference type="SAM" id="MobiDB-lite"/>
    </source>
</evidence>
<feature type="domain" description="Rhodanese" evidence="2">
    <location>
        <begin position="322"/>
        <end position="450"/>
    </location>
</feature>
<feature type="compositionally biased region" description="Basic and acidic residues" evidence="1">
    <location>
        <begin position="52"/>
        <end position="64"/>
    </location>
</feature>
<feature type="compositionally biased region" description="Basic and acidic residues" evidence="1">
    <location>
        <begin position="471"/>
        <end position="489"/>
    </location>
</feature>
<organism evidence="3 4">
    <name type="scientific">Nitzschia inconspicua</name>
    <dbReference type="NCBI Taxonomy" id="303405"/>
    <lineage>
        <taxon>Eukaryota</taxon>
        <taxon>Sar</taxon>
        <taxon>Stramenopiles</taxon>
        <taxon>Ochrophyta</taxon>
        <taxon>Bacillariophyta</taxon>
        <taxon>Bacillariophyceae</taxon>
        <taxon>Bacillariophycidae</taxon>
        <taxon>Bacillariales</taxon>
        <taxon>Bacillariaceae</taxon>
        <taxon>Nitzschia</taxon>
    </lineage>
</organism>
<dbReference type="SMART" id="SM00360">
    <property type="entry name" value="RRM"/>
    <property type="match status" value="1"/>
</dbReference>
<comment type="caution">
    <text evidence="3">The sequence shown here is derived from an EMBL/GenBank/DDBJ whole genome shotgun (WGS) entry which is preliminary data.</text>
</comment>
<feature type="region of interest" description="Disordered" evidence="1">
    <location>
        <begin position="469"/>
        <end position="507"/>
    </location>
</feature>
<dbReference type="AlphaFoldDB" id="A0A9K3Q9C1"/>
<dbReference type="OrthoDB" id="25002at2759"/>
<sequence length="699" mass="79784">MGTLREEADDERIDPHERRKTEKDKKKEKKEKKEKKKRPITSNTPAESVSTDLDHADDLVSAEKTKKKRKHDQEKKSKKKKKHKKNYHDDDNDDDKTDEEQQVILHETKEEIMDRHQKAEREALTGDSNASTSIVGRAVVESSAIEFYDPAVIKTATTTQSQETMRSDTFDSSKVDGKIDPVLAARKRDHSLTLLLFYQYVEPVWDESTYEYMVKTLQKMGTDLELTGRMRVAREGLNCTLTASHSAILEYCNTLRRLRPMEFQNTEFKLTKDLPLAQKFPNLKVFKVVELVHYGLEGAKAPPITKYHGTHLEPKEYHKKLAEPNTVIIDVRNHYEAAIGRFVPPQEGVTNQNNNDNSETDLPPPKWIDPKMRKSTEFPPWLDKPETREEMKGKQVLMYCTGGIRCERASALLKYKMETDPEIKALGIKGVYQLQGGIDKYFKEFPDGGYWQGKNYVFDKRFAHAPPKIDGALHGKKEKLDSGTDREQEQNDDQCAKQSSKTPPGGAAVQVMGKCEACSKPWDMYRGKRRCPTCGVPSLICKECFLADKEGRKKLGRDVRCDLCVEQNIRSKRDVREKDEREIREYESKMYKKGLLQPNKTAVPNPGNVTRLFLKNMCRKRMDDATLLEALPGITHIVWRTDRKSGSFLGSGWVEMATPDDAARAVAQDQKLVLFGRPMGISFQAPDGKDAWPPPNSAV</sequence>
<dbReference type="GO" id="GO:0003723">
    <property type="term" value="F:RNA binding"/>
    <property type="evidence" value="ECO:0007669"/>
    <property type="project" value="InterPro"/>
</dbReference>
<dbReference type="InterPro" id="IPR040503">
    <property type="entry name" value="TRHO_N"/>
</dbReference>
<dbReference type="PANTHER" id="PTHR43268:SF7">
    <property type="entry name" value="RHODANESE DOMAIN-CONTAINING PROTEIN"/>
    <property type="match status" value="1"/>
</dbReference>
<feature type="compositionally biased region" description="Basic residues" evidence="1">
    <location>
        <begin position="65"/>
        <end position="86"/>
    </location>
</feature>
<feature type="compositionally biased region" description="Polar residues" evidence="1">
    <location>
        <begin position="348"/>
        <end position="357"/>
    </location>
</feature>
<dbReference type="Pfam" id="PF00581">
    <property type="entry name" value="Rhodanese"/>
    <property type="match status" value="1"/>
</dbReference>
<feature type="region of interest" description="Disordered" evidence="1">
    <location>
        <begin position="1"/>
        <end position="98"/>
    </location>
</feature>
<evidence type="ECO:0000313" key="4">
    <source>
        <dbReference type="Proteomes" id="UP000693970"/>
    </source>
</evidence>
<dbReference type="PANTHER" id="PTHR43268">
    <property type="entry name" value="THIOSULFATE SULFURTRANSFERASE/RHODANESE-LIKE DOMAIN-CONTAINING PROTEIN 2"/>
    <property type="match status" value="1"/>
</dbReference>